<dbReference type="PANTHER" id="PTHR34300:SF2">
    <property type="entry name" value="QUEUOSINE PRECURSOR TRANSPORTER-RELATED"/>
    <property type="match status" value="1"/>
</dbReference>
<dbReference type="OrthoDB" id="9805479at2"/>
<dbReference type="EMBL" id="LVYD01000070">
    <property type="protein sequence ID" value="OQP59949.1"/>
    <property type="molecule type" value="Genomic_DNA"/>
</dbReference>
<evidence type="ECO:0000256" key="1">
    <source>
        <dbReference type="HAMAP-Rule" id="MF_02088"/>
    </source>
</evidence>
<gene>
    <name evidence="2" type="ORF">A3860_35495</name>
</gene>
<dbReference type="GO" id="GO:0022857">
    <property type="term" value="F:transmembrane transporter activity"/>
    <property type="evidence" value="ECO:0007669"/>
    <property type="project" value="UniProtKB-UniRule"/>
</dbReference>
<organism evidence="2 3">
    <name type="scientific">Niastella vici</name>
    <dbReference type="NCBI Taxonomy" id="1703345"/>
    <lineage>
        <taxon>Bacteria</taxon>
        <taxon>Pseudomonadati</taxon>
        <taxon>Bacteroidota</taxon>
        <taxon>Chitinophagia</taxon>
        <taxon>Chitinophagales</taxon>
        <taxon>Chitinophagaceae</taxon>
        <taxon>Niastella</taxon>
    </lineage>
</organism>
<name>A0A1V9FNK9_9BACT</name>
<keyword evidence="1" id="KW-1133">Transmembrane helix</keyword>
<keyword evidence="1" id="KW-0472">Membrane</keyword>
<feature type="transmembrane region" description="Helical" evidence="1">
    <location>
        <begin position="174"/>
        <end position="200"/>
    </location>
</feature>
<evidence type="ECO:0000313" key="2">
    <source>
        <dbReference type="EMBL" id="OQP59949.1"/>
    </source>
</evidence>
<dbReference type="Pfam" id="PF02592">
    <property type="entry name" value="Vut_1"/>
    <property type="match status" value="1"/>
</dbReference>
<dbReference type="NCBIfam" id="TIGR00697">
    <property type="entry name" value="queuosine precursor transporter"/>
    <property type="match status" value="1"/>
</dbReference>
<comment type="caution">
    <text evidence="2">The sequence shown here is derived from an EMBL/GenBank/DDBJ whole genome shotgun (WGS) entry which is preliminary data.</text>
</comment>
<dbReference type="GO" id="GO:0005886">
    <property type="term" value="C:plasma membrane"/>
    <property type="evidence" value="ECO:0007669"/>
    <property type="project" value="UniProtKB-SubCell"/>
</dbReference>
<proteinExistence type="inferred from homology"/>
<keyword evidence="1" id="KW-0813">Transport</keyword>
<keyword evidence="1" id="KW-1003">Cell membrane</keyword>
<dbReference type="HAMAP" id="MF_02088">
    <property type="entry name" value="Q_prec_transport"/>
    <property type="match status" value="1"/>
</dbReference>
<accession>A0A1V9FNK9</accession>
<evidence type="ECO:0000313" key="3">
    <source>
        <dbReference type="Proteomes" id="UP000192796"/>
    </source>
</evidence>
<dbReference type="InterPro" id="IPR003744">
    <property type="entry name" value="YhhQ"/>
</dbReference>
<dbReference type="Proteomes" id="UP000192796">
    <property type="component" value="Unassembled WGS sequence"/>
</dbReference>
<dbReference type="PANTHER" id="PTHR34300">
    <property type="entry name" value="QUEUOSINE PRECURSOR TRANSPORTER-RELATED"/>
    <property type="match status" value="1"/>
</dbReference>
<comment type="subcellular location">
    <subcellularLocation>
        <location evidence="1">Cell membrane</location>
        <topology evidence="1">Multi-pass membrane protein</topology>
    </subcellularLocation>
</comment>
<comment type="function">
    <text evidence="1">Involved in the import of queuosine (Q) precursors, required for Q precursor salvage.</text>
</comment>
<feature type="transmembrane region" description="Helical" evidence="1">
    <location>
        <begin position="143"/>
        <end position="162"/>
    </location>
</feature>
<keyword evidence="3" id="KW-1185">Reference proteome</keyword>
<reference evidence="2 3" key="1">
    <citation type="submission" date="2016-03" db="EMBL/GenBank/DDBJ databases">
        <title>Niastella vici sp. nov., isolated from farmland soil.</title>
        <authorList>
            <person name="Chen L."/>
            <person name="Wang D."/>
            <person name="Yang S."/>
            <person name="Wang G."/>
        </authorList>
    </citation>
    <scope>NUCLEOTIDE SEQUENCE [LARGE SCALE GENOMIC DNA]</scope>
    <source>
        <strain evidence="2 3">DJ57</strain>
    </source>
</reference>
<dbReference type="RefSeq" id="WP_081153881.1">
    <property type="nucleotide sequence ID" value="NZ_LVYD01000070.1"/>
</dbReference>
<dbReference type="AlphaFoldDB" id="A0A1V9FNK9"/>
<sequence>MIHAILKDKPTKLFVFFSAFFVANALIAESIGTKLFSLEKLLGLPPANFTMFGHSGLTFTLTCGVLLWPLEFVMTDIINEYYGPKAVRRISLTAVALISYAFLMYFLAIGMPPADFWITGSVKDGVPNMQDAFNSVFGQGMRIIIGSLVAFFVSQLVDVYVFHKIKQRTGEKYVWLRATGSTIVSQLVDSYIVLFIAFLGKYPWQQLLAIGVMNYIYKFLMALILTPVIYFVEARIEKYVGHDAAKSMKLAAMGKEGS</sequence>
<feature type="transmembrane region" description="Helical" evidence="1">
    <location>
        <begin position="212"/>
        <end position="232"/>
    </location>
</feature>
<feature type="transmembrane region" description="Helical" evidence="1">
    <location>
        <begin position="52"/>
        <end position="70"/>
    </location>
</feature>
<feature type="transmembrane region" description="Helical" evidence="1">
    <location>
        <begin position="90"/>
        <end position="111"/>
    </location>
</feature>
<keyword evidence="1" id="KW-0812">Transmembrane</keyword>
<protein>
    <recommendedName>
        <fullName evidence="1">Probable queuosine precursor transporter</fullName>
        <shortName evidence="1">Q precursor transporter</shortName>
    </recommendedName>
</protein>
<dbReference type="STRING" id="1703345.A3860_35495"/>
<comment type="similarity">
    <text evidence="1">Belongs to the vitamin uptake transporter (VUT/ECF) (TC 2.A.88) family. Q precursor transporter subfamily.</text>
</comment>